<comment type="similarity">
    <text evidence="5 13 15">Belongs to the RNase HII family.</text>
</comment>
<dbReference type="Gene3D" id="1.10.10.460">
    <property type="entry name" value="Ribonuclease hii. Domain 2"/>
    <property type="match status" value="1"/>
</dbReference>
<protein>
    <recommendedName>
        <fullName evidence="7 13">Ribonuclease HII</fullName>
        <shortName evidence="13">RNase HII</shortName>
        <ecNumber evidence="6 13">3.1.26.4</ecNumber>
    </recommendedName>
</protein>
<evidence type="ECO:0000256" key="4">
    <source>
        <dbReference type="ARBA" id="ARBA00004496"/>
    </source>
</evidence>
<evidence type="ECO:0000256" key="5">
    <source>
        <dbReference type="ARBA" id="ARBA00007383"/>
    </source>
</evidence>
<evidence type="ECO:0000313" key="17">
    <source>
        <dbReference type="EMBL" id="OKY78593.1"/>
    </source>
</evidence>
<dbReference type="InterPro" id="IPR023160">
    <property type="entry name" value="RNase_HII_hlx-loop-hlx_cap_dom"/>
</dbReference>
<accession>A0A1Q6DW65</accession>
<dbReference type="EMBL" id="MSDW01000001">
    <property type="protein sequence ID" value="OKY78593.1"/>
    <property type="molecule type" value="Genomic_DNA"/>
</dbReference>
<keyword evidence="12 13" id="KW-0378">Hydrolase</keyword>
<keyword evidence="13" id="KW-0464">Manganese</keyword>
<comment type="cofactor">
    <cofactor evidence="13 14">
        <name>Mn(2+)</name>
        <dbReference type="ChEBI" id="CHEBI:29035"/>
    </cofactor>
    <cofactor evidence="13 14">
        <name>Mg(2+)</name>
        <dbReference type="ChEBI" id="CHEBI:18420"/>
    </cofactor>
    <text evidence="13 14">Manganese or magnesium. Binds 1 divalent metal ion per monomer in the absence of substrate. May bind a second metal ion after substrate binding.</text>
</comment>
<dbReference type="SMR" id="A0A1Q6DW65"/>
<comment type="caution">
    <text evidence="17">The sequence shown here is derived from an EMBL/GenBank/DDBJ whole genome shotgun (WGS) entry which is preliminary data.</text>
</comment>
<proteinExistence type="inferred from homology"/>
<gene>
    <name evidence="13" type="primary">rnhB</name>
    <name evidence="17" type="ORF">BTN85_1090</name>
</gene>
<comment type="catalytic activity">
    <reaction evidence="1 13 14 15">
        <text>Endonucleolytic cleavage to 5'-phosphomonoester.</text>
        <dbReference type="EC" id="3.1.26.4"/>
    </reaction>
</comment>
<dbReference type="FunCoup" id="A0A1Q6DW65">
    <property type="interactions" value="106"/>
</dbReference>
<evidence type="ECO:0000313" key="18">
    <source>
        <dbReference type="Proteomes" id="UP000185744"/>
    </source>
</evidence>
<keyword evidence="9 13" id="KW-0540">Nuclease</keyword>
<evidence type="ECO:0000256" key="7">
    <source>
        <dbReference type="ARBA" id="ARBA00019179"/>
    </source>
</evidence>
<comment type="subcellular location">
    <subcellularLocation>
        <location evidence="4 13">Cytoplasm</location>
    </subcellularLocation>
</comment>
<comment type="cofactor">
    <cofactor evidence="2">
        <name>Mg(2+)</name>
        <dbReference type="ChEBI" id="CHEBI:18420"/>
    </cofactor>
</comment>
<dbReference type="GO" id="GO:0006298">
    <property type="term" value="P:mismatch repair"/>
    <property type="evidence" value="ECO:0007669"/>
    <property type="project" value="TreeGrafter"/>
</dbReference>
<dbReference type="Gene3D" id="3.30.420.10">
    <property type="entry name" value="Ribonuclease H-like superfamily/Ribonuclease H"/>
    <property type="match status" value="1"/>
</dbReference>
<keyword evidence="8 13" id="KW-0963">Cytoplasm</keyword>
<dbReference type="EC" id="3.1.26.4" evidence="6 13"/>
<name>A0A1Q6DW65_METT1</name>
<dbReference type="GO" id="GO:0003723">
    <property type="term" value="F:RNA binding"/>
    <property type="evidence" value="ECO:0007669"/>
    <property type="project" value="UniProtKB-UniRule"/>
</dbReference>
<dbReference type="GO" id="GO:0032299">
    <property type="term" value="C:ribonuclease H2 complex"/>
    <property type="evidence" value="ECO:0007669"/>
    <property type="project" value="TreeGrafter"/>
</dbReference>
<keyword evidence="10 13" id="KW-0479">Metal-binding</keyword>
<evidence type="ECO:0000256" key="2">
    <source>
        <dbReference type="ARBA" id="ARBA00001946"/>
    </source>
</evidence>
<dbReference type="Pfam" id="PF01351">
    <property type="entry name" value="RNase_HII"/>
    <property type="match status" value="1"/>
</dbReference>
<evidence type="ECO:0000256" key="14">
    <source>
        <dbReference type="PROSITE-ProRule" id="PRU01319"/>
    </source>
</evidence>
<evidence type="ECO:0000256" key="8">
    <source>
        <dbReference type="ARBA" id="ARBA00022490"/>
    </source>
</evidence>
<dbReference type="SUPFAM" id="SSF53098">
    <property type="entry name" value="Ribonuclease H-like"/>
    <property type="match status" value="1"/>
</dbReference>
<dbReference type="InterPro" id="IPR004649">
    <property type="entry name" value="RNase_H2_suA"/>
</dbReference>
<sequence>MKVVGVDEAGKGPVIGPMLLCAVKCDFKEKDLKKKPPSLKNINVKDSKKTSFKERKSIARQIKQRSIKIVSLRIDPPHIDELRKIMNMNEIMVNSYLRILEKVEFDKAILDAADVNSDRFGERIKEKLGNNKEIISKHKADEKFPIVSAASILAKVKRDKKINQLEKNFDIEIGTGYPHDKKTRNFLRNYFEGNGSFPIFVRRSWNTTKKVKKAVQQTNIYDFD</sequence>
<feature type="binding site" evidence="13 14">
    <location>
        <position position="8"/>
    </location>
    <ligand>
        <name>a divalent metal cation</name>
        <dbReference type="ChEBI" id="CHEBI:60240"/>
    </ligand>
</feature>
<dbReference type="InParanoid" id="A0A1Q6DW65"/>
<reference evidence="17" key="1">
    <citation type="submission" date="2016-12" db="EMBL/GenBank/DDBJ databases">
        <title>Discovery of methanogenic haloarchaea.</title>
        <authorList>
            <person name="Sorokin D.Y."/>
            <person name="Makarova K.S."/>
            <person name="Abbas B."/>
            <person name="Ferrer M."/>
            <person name="Golyshin P.N."/>
        </authorList>
    </citation>
    <scope>NUCLEOTIDE SEQUENCE [LARGE SCALE GENOMIC DNA]</scope>
    <source>
        <strain evidence="17">HMET1</strain>
    </source>
</reference>
<dbReference type="InterPro" id="IPR001352">
    <property type="entry name" value="RNase_HII/HIII"/>
</dbReference>
<feature type="domain" description="RNase H type-2" evidence="16">
    <location>
        <begin position="1"/>
        <end position="217"/>
    </location>
</feature>
<dbReference type="GO" id="GO:0004523">
    <property type="term" value="F:RNA-DNA hybrid ribonuclease activity"/>
    <property type="evidence" value="ECO:0007669"/>
    <property type="project" value="UniProtKB-UniRule"/>
</dbReference>
<evidence type="ECO:0000256" key="11">
    <source>
        <dbReference type="ARBA" id="ARBA00022759"/>
    </source>
</evidence>
<dbReference type="PANTHER" id="PTHR10954:SF23">
    <property type="entry name" value="RIBONUCLEASE"/>
    <property type="match status" value="1"/>
</dbReference>
<dbReference type="STRING" id="1903181.BTN85_1090"/>
<evidence type="ECO:0000256" key="1">
    <source>
        <dbReference type="ARBA" id="ARBA00000077"/>
    </source>
</evidence>
<evidence type="ECO:0000256" key="9">
    <source>
        <dbReference type="ARBA" id="ARBA00022722"/>
    </source>
</evidence>
<evidence type="ECO:0000256" key="13">
    <source>
        <dbReference type="HAMAP-Rule" id="MF_00052"/>
    </source>
</evidence>
<evidence type="ECO:0000256" key="3">
    <source>
        <dbReference type="ARBA" id="ARBA00004065"/>
    </source>
</evidence>
<keyword evidence="18" id="KW-1185">Reference proteome</keyword>
<evidence type="ECO:0000256" key="12">
    <source>
        <dbReference type="ARBA" id="ARBA00022801"/>
    </source>
</evidence>
<feature type="binding site" evidence="13 14">
    <location>
        <position position="111"/>
    </location>
    <ligand>
        <name>a divalent metal cation</name>
        <dbReference type="ChEBI" id="CHEBI:60240"/>
    </ligand>
</feature>
<dbReference type="GO" id="GO:0030145">
    <property type="term" value="F:manganese ion binding"/>
    <property type="evidence" value="ECO:0007669"/>
    <property type="project" value="UniProtKB-UniRule"/>
</dbReference>
<dbReference type="PANTHER" id="PTHR10954">
    <property type="entry name" value="RIBONUCLEASE H2 SUBUNIT A"/>
    <property type="match status" value="1"/>
</dbReference>
<organism evidence="17 18">
    <name type="scientific">Methanohalarchaeum thermophilum</name>
    <dbReference type="NCBI Taxonomy" id="1903181"/>
    <lineage>
        <taxon>Archaea</taxon>
        <taxon>Methanobacteriati</taxon>
        <taxon>Methanobacteriota</taxon>
        <taxon>Methanonatronarchaeia</taxon>
        <taxon>Methanonatronarchaeales</taxon>
        <taxon>Methanonatronarchaeaceae</taxon>
        <taxon>Candidatus Methanohalarchaeum</taxon>
    </lineage>
</organism>
<evidence type="ECO:0000259" key="16">
    <source>
        <dbReference type="PROSITE" id="PS51975"/>
    </source>
</evidence>
<evidence type="ECO:0000256" key="10">
    <source>
        <dbReference type="ARBA" id="ARBA00022723"/>
    </source>
</evidence>
<dbReference type="NCBIfam" id="TIGR00729">
    <property type="entry name" value="ribonuclease HII"/>
    <property type="match status" value="1"/>
</dbReference>
<evidence type="ECO:0000256" key="15">
    <source>
        <dbReference type="RuleBase" id="RU003515"/>
    </source>
</evidence>
<dbReference type="Proteomes" id="UP000185744">
    <property type="component" value="Unassembled WGS sequence"/>
</dbReference>
<feature type="binding site" evidence="13 14">
    <location>
        <position position="7"/>
    </location>
    <ligand>
        <name>a divalent metal cation</name>
        <dbReference type="ChEBI" id="CHEBI:60240"/>
    </ligand>
</feature>
<dbReference type="AlphaFoldDB" id="A0A1Q6DW65"/>
<evidence type="ECO:0000256" key="6">
    <source>
        <dbReference type="ARBA" id="ARBA00012180"/>
    </source>
</evidence>
<dbReference type="InterPro" id="IPR036397">
    <property type="entry name" value="RNaseH_sf"/>
</dbReference>
<dbReference type="InterPro" id="IPR012337">
    <property type="entry name" value="RNaseH-like_sf"/>
</dbReference>
<keyword evidence="11 13" id="KW-0255">Endonuclease</keyword>
<dbReference type="PROSITE" id="PS51975">
    <property type="entry name" value="RNASE_H_2"/>
    <property type="match status" value="1"/>
</dbReference>
<dbReference type="InterPro" id="IPR020787">
    <property type="entry name" value="RNase_HII_arc"/>
</dbReference>
<dbReference type="GO" id="GO:0043137">
    <property type="term" value="P:DNA replication, removal of RNA primer"/>
    <property type="evidence" value="ECO:0007669"/>
    <property type="project" value="TreeGrafter"/>
</dbReference>
<dbReference type="GO" id="GO:0005737">
    <property type="term" value="C:cytoplasm"/>
    <property type="evidence" value="ECO:0007669"/>
    <property type="project" value="UniProtKB-SubCell"/>
</dbReference>
<dbReference type="CDD" id="cd07180">
    <property type="entry name" value="RNase_HII_archaea_like"/>
    <property type="match status" value="1"/>
</dbReference>
<comment type="function">
    <text evidence="3 13 15">Endonuclease that specifically degrades the RNA of RNA-DNA hybrids.</text>
</comment>
<dbReference type="InterPro" id="IPR024567">
    <property type="entry name" value="RNase_HII/HIII_dom"/>
</dbReference>
<dbReference type="HAMAP" id="MF_00052_A">
    <property type="entry name" value="RNase_HII_A"/>
    <property type="match status" value="1"/>
</dbReference>